<sequence length="349" mass="39726">MVENQSSVKQQGIGTSYPGNVAQAYSHQINRFEPMVENQSSVQQHGIGIPGRYNDNVLNRLERIEQAVNWNPAIVVQDHDHESNPELYDKYLCLNEGKRLAKETSDNPRTIIYKIQKSVSSDSAIKLTRPNAMTQIINRARNAFIGSGNFIPRSDIEIPEGLKKTIDSGTLFLWDDSGPSDPNRIIIFSTEHNIDLMNDSIVLYVDGTFKVARSVFKQVITINVNYRGLPVKGSTSLRELPSFPRELWNLHGQTLSGIPRTNNSLESWHKQFAQSICDLSDVNDLVKKFREEQHSMENSYKQLRSGDSYSRKKSEQSKDELLIKIIQSYSDMYSLKTLDDISEISRNKN</sequence>
<reference evidence="1" key="1">
    <citation type="submission" date="2021-02" db="EMBL/GenBank/DDBJ databases">
        <authorList>
            <person name="Nowell W R."/>
        </authorList>
    </citation>
    <scope>NUCLEOTIDE SEQUENCE</scope>
    <source>
        <strain evidence="1">Ploen Becks lab</strain>
    </source>
</reference>
<keyword evidence="2" id="KW-1185">Reference proteome</keyword>
<evidence type="ECO:0000313" key="2">
    <source>
        <dbReference type="Proteomes" id="UP000663879"/>
    </source>
</evidence>
<accession>A0A813SLL4</accession>
<dbReference type="Proteomes" id="UP000663879">
    <property type="component" value="Unassembled WGS sequence"/>
</dbReference>
<comment type="caution">
    <text evidence="1">The sequence shown here is derived from an EMBL/GenBank/DDBJ whole genome shotgun (WGS) entry which is preliminary data.</text>
</comment>
<dbReference type="OrthoDB" id="93990at2759"/>
<dbReference type="EMBL" id="CAJNOC010000730">
    <property type="protein sequence ID" value="CAF0796856.1"/>
    <property type="molecule type" value="Genomic_DNA"/>
</dbReference>
<evidence type="ECO:0000313" key="1">
    <source>
        <dbReference type="EMBL" id="CAF0796856.1"/>
    </source>
</evidence>
<proteinExistence type="predicted"/>
<gene>
    <name evidence="1" type="ORF">OXX778_LOCUS6259</name>
</gene>
<protein>
    <submittedName>
        <fullName evidence="1">Uncharacterized protein</fullName>
    </submittedName>
</protein>
<name>A0A813SLL4_9BILA</name>
<organism evidence="1 2">
    <name type="scientific">Brachionus calyciflorus</name>
    <dbReference type="NCBI Taxonomy" id="104777"/>
    <lineage>
        <taxon>Eukaryota</taxon>
        <taxon>Metazoa</taxon>
        <taxon>Spiralia</taxon>
        <taxon>Gnathifera</taxon>
        <taxon>Rotifera</taxon>
        <taxon>Eurotatoria</taxon>
        <taxon>Monogononta</taxon>
        <taxon>Pseudotrocha</taxon>
        <taxon>Ploima</taxon>
        <taxon>Brachionidae</taxon>
        <taxon>Brachionus</taxon>
    </lineage>
</organism>
<dbReference type="AlphaFoldDB" id="A0A813SLL4"/>